<reference evidence="2" key="1">
    <citation type="submission" date="2009-03" db="EMBL/GenBank/DDBJ databases">
        <title>Complete genome sequence of Edwardsiella ictaluri 93-146.</title>
        <authorList>
            <person name="Williams M.L."/>
            <person name="Gillaspy A.F."/>
            <person name="Dyer D.W."/>
            <person name="Thune R.L."/>
            <person name="Waldbieser G.C."/>
            <person name="Schuster S.C."/>
            <person name="Gipson J."/>
            <person name="Zaitshik J."/>
            <person name="Landry C."/>
            <person name="Lawrence M.L."/>
        </authorList>
    </citation>
    <scope>NUCLEOTIDE SEQUENCE [LARGE SCALE GENOMIC DNA]</scope>
    <source>
        <strain evidence="2">93-146</strain>
    </source>
</reference>
<dbReference type="EMBL" id="CP001600">
    <property type="protein sequence ID" value="ACR70456.1"/>
    <property type="molecule type" value="Genomic_DNA"/>
</dbReference>
<protein>
    <submittedName>
        <fullName evidence="1">Uncharacterized protein</fullName>
    </submittedName>
</protein>
<accession>C5B928</accession>
<proteinExistence type="predicted"/>
<gene>
    <name evidence="1" type="ordered locus">NT01EI_3317</name>
</gene>
<name>C5B928_EDWI9</name>
<dbReference type="Proteomes" id="UP000001485">
    <property type="component" value="Chromosome"/>
</dbReference>
<evidence type="ECO:0000313" key="1">
    <source>
        <dbReference type="EMBL" id="ACR70456.1"/>
    </source>
</evidence>
<reference evidence="1 2" key="2">
    <citation type="journal article" date="2012" name="J. Bacteriol.">
        <title>Genome Sequence of Edwardsiella ictaluri 93-146, a Strain Associated with a Natural Channel Catfish Outbreak of Enteric Septicemia of Catfish.</title>
        <authorList>
            <person name="Williams M.L."/>
            <person name="Gillaspy A.F."/>
            <person name="Dyer D.W."/>
            <person name="Thune R.L."/>
            <person name="Waldbieser G.C."/>
            <person name="Schuster S.C."/>
            <person name="Gipson J."/>
            <person name="Zaitshik J."/>
            <person name="Landry C."/>
            <person name="Banes M.M."/>
            <person name="Lawrence M.L."/>
        </authorList>
    </citation>
    <scope>NUCLEOTIDE SEQUENCE [LARGE SCALE GENOMIC DNA]</scope>
    <source>
        <strain evidence="1 2">93-146</strain>
    </source>
</reference>
<dbReference type="KEGG" id="eic:NT01EI_3317"/>
<organism evidence="1 2">
    <name type="scientific">Edwardsiella ictaluri (strain 93-146)</name>
    <dbReference type="NCBI Taxonomy" id="634503"/>
    <lineage>
        <taxon>Bacteria</taxon>
        <taxon>Pseudomonadati</taxon>
        <taxon>Pseudomonadota</taxon>
        <taxon>Gammaproteobacteria</taxon>
        <taxon>Enterobacterales</taxon>
        <taxon>Hafniaceae</taxon>
        <taxon>Edwardsiella</taxon>
    </lineage>
</organism>
<dbReference type="HOGENOM" id="CLU_3135070_0_0_6"/>
<evidence type="ECO:0000313" key="2">
    <source>
        <dbReference type="Proteomes" id="UP000001485"/>
    </source>
</evidence>
<sequence>MFTKPFGSADTEIKIICTITVGSAYTNKQTKKKYCFIFWEVFIQVTVII</sequence>
<dbReference type="AlphaFoldDB" id="C5B928"/>